<evidence type="ECO:0000313" key="2">
    <source>
        <dbReference type="Proteomes" id="UP001501414"/>
    </source>
</evidence>
<accession>A0ABN1XSG6</accession>
<dbReference type="RefSeq" id="WP_344021940.1">
    <property type="nucleotide sequence ID" value="NZ_BAAAJK010000008.1"/>
</dbReference>
<comment type="caution">
    <text evidence="1">The sequence shown here is derived from an EMBL/GenBank/DDBJ whole genome shotgun (WGS) entry which is preliminary data.</text>
</comment>
<organism evidence="1 2">
    <name type="scientific">Pseudonocardia kongjuensis</name>
    <dbReference type="NCBI Taxonomy" id="102227"/>
    <lineage>
        <taxon>Bacteria</taxon>
        <taxon>Bacillati</taxon>
        <taxon>Actinomycetota</taxon>
        <taxon>Actinomycetes</taxon>
        <taxon>Pseudonocardiales</taxon>
        <taxon>Pseudonocardiaceae</taxon>
        <taxon>Pseudonocardia</taxon>
    </lineage>
</organism>
<keyword evidence="2" id="KW-1185">Reference proteome</keyword>
<reference evidence="1 2" key="1">
    <citation type="journal article" date="2019" name="Int. J. Syst. Evol. Microbiol.">
        <title>The Global Catalogue of Microorganisms (GCM) 10K type strain sequencing project: providing services to taxonomists for standard genome sequencing and annotation.</title>
        <authorList>
            <consortium name="The Broad Institute Genomics Platform"/>
            <consortium name="The Broad Institute Genome Sequencing Center for Infectious Disease"/>
            <person name="Wu L."/>
            <person name="Ma J."/>
        </authorList>
    </citation>
    <scope>NUCLEOTIDE SEQUENCE [LARGE SCALE GENOMIC DNA]</scope>
    <source>
        <strain evidence="1 2">JCM 11896</strain>
    </source>
</reference>
<sequence>MTVTFFPAEPAAGATVLGASIHCPADPRQDRRRFRDYTAATAGLAEHHQFCTDPWCAGQAGYVVEHRSTDGEPRLNLASVHARTLLRALGLCPEIGAGDLHPATMAGIAPSTPQDAEDALVGSLPAELMLGRVELALAAAPDDAGVPATEHRDGAVIDCGRPVGWLQTRLAVLREVTLYARAHQRDVVWV</sequence>
<gene>
    <name evidence="1" type="ORF">GCM10009613_26070</name>
</gene>
<protein>
    <submittedName>
        <fullName evidence="1">Uncharacterized protein</fullName>
    </submittedName>
</protein>
<name>A0ABN1XSG6_9PSEU</name>
<evidence type="ECO:0000313" key="1">
    <source>
        <dbReference type="EMBL" id="GAA1388558.1"/>
    </source>
</evidence>
<proteinExistence type="predicted"/>
<dbReference type="EMBL" id="BAAAJK010000008">
    <property type="protein sequence ID" value="GAA1388558.1"/>
    <property type="molecule type" value="Genomic_DNA"/>
</dbReference>
<dbReference type="Proteomes" id="UP001501414">
    <property type="component" value="Unassembled WGS sequence"/>
</dbReference>